<sequence length="584" mass="64252">MHCWKALIFSALFVGCIGNTEPPSNLLVVGGFPKCSSSHIFRVLQAHPNIVTLGKQVGVQPGQELEFEEAAFTIARSLQVPGAPLADACWYLGPKGSTECQRLVGWIRGKYDNSTAAVLAITDIFFLEKKVMLSRWAGRVKMLLLVREPADYLWSAYNFWVLPGEPRSSQDDWTDKGIHKRSPEHFHELVLADGKMPAWQPRASKVTGLWFDLVIGIENISTNILVLKSEDFSDNVQTTLDRLLIRKNVCRLGSFAGVSAAGFPSTAVLGRTNSQTTAGGRGAGTFQRGFSFVTGVYEISGKKPMLCATRLLIYSKNKDVCRVLSSSFGVHYRECLGDDPVDCASEHGNEHFNPSPEKIHALLELRRAKLNQMQGQIRVVKRKTPMEPVPEAALPSVSAFPSVSAAPLLEKPPPDLAEQAVPPNLLVVGGFPKCGSSHIYRMFMAHPNAATFSKQIGALPALELEFETAAFAIARTLQVPGTPLKDACKDFHGRLGQECARLAGTVRGKYDAAAPAVLVITDIFFLEKKVLLSRWAGKVKMLLLVREPADYLWSAYNFWVLPGEPKSEMDDWTEKGSLDSRIWG</sequence>
<dbReference type="PROSITE" id="PS51257">
    <property type="entry name" value="PROKAR_LIPOPROTEIN"/>
    <property type="match status" value="1"/>
</dbReference>
<dbReference type="Gene3D" id="3.40.50.300">
    <property type="entry name" value="P-loop containing nucleotide triphosphate hydrolases"/>
    <property type="match status" value="2"/>
</dbReference>
<accession>A0A812R4W3</accession>
<dbReference type="InterPro" id="IPR027417">
    <property type="entry name" value="P-loop_NTPase"/>
</dbReference>
<keyword evidence="3" id="KW-1185">Reference proteome</keyword>
<evidence type="ECO:0000313" key="3">
    <source>
        <dbReference type="Proteomes" id="UP000604046"/>
    </source>
</evidence>
<organism evidence="2 3">
    <name type="scientific">Symbiodinium natans</name>
    <dbReference type="NCBI Taxonomy" id="878477"/>
    <lineage>
        <taxon>Eukaryota</taxon>
        <taxon>Sar</taxon>
        <taxon>Alveolata</taxon>
        <taxon>Dinophyceae</taxon>
        <taxon>Suessiales</taxon>
        <taxon>Symbiodiniaceae</taxon>
        <taxon>Symbiodinium</taxon>
    </lineage>
</organism>
<dbReference type="AlphaFoldDB" id="A0A812R4W3"/>
<feature type="signal peptide" evidence="1">
    <location>
        <begin position="1"/>
        <end position="18"/>
    </location>
</feature>
<dbReference type="SUPFAM" id="SSF52540">
    <property type="entry name" value="P-loop containing nucleoside triphosphate hydrolases"/>
    <property type="match status" value="2"/>
</dbReference>
<reference evidence="2" key="1">
    <citation type="submission" date="2021-02" db="EMBL/GenBank/DDBJ databases">
        <authorList>
            <person name="Dougan E. K."/>
            <person name="Rhodes N."/>
            <person name="Thang M."/>
            <person name="Chan C."/>
        </authorList>
    </citation>
    <scope>NUCLEOTIDE SEQUENCE</scope>
</reference>
<protein>
    <recommendedName>
        <fullName evidence="4">Protein-tyrosine sulfotransferase</fullName>
    </recommendedName>
</protein>
<dbReference type="OrthoDB" id="430310at2759"/>
<gene>
    <name evidence="2" type="ORF">SNAT2548_LOCUS22775</name>
</gene>
<comment type="caution">
    <text evidence="2">The sequence shown here is derived from an EMBL/GenBank/DDBJ whole genome shotgun (WGS) entry which is preliminary data.</text>
</comment>
<evidence type="ECO:0000313" key="2">
    <source>
        <dbReference type="EMBL" id="CAE7418823.1"/>
    </source>
</evidence>
<name>A0A812R4W3_9DINO</name>
<dbReference type="EMBL" id="CAJNDS010002299">
    <property type="protein sequence ID" value="CAE7418823.1"/>
    <property type="molecule type" value="Genomic_DNA"/>
</dbReference>
<evidence type="ECO:0000256" key="1">
    <source>
        <dbReference type="SAM" id="SignalP"/>
    </source>
</evidence>
<keyword evidence="1" id="KW-0732">Signal</keyword>
<evidence type="ECO:0008006" key="4">
    <source>
        <dbReference type="Google" id="ProtNLM"/>
    </source>
</evidence>
<proteinExistence type="predicted"/>
<feature type="chain" id="PRO_5032764198" description="Protein-tyrosine sulfotransferase" evidence="1">
    <location>
        <begin position="19"/>
        <end position="584"/>
    </location>
</feature>
<dbReference type="Proteomes" id="UP000604046">
    <property type="component" value="Unassembled WGS sequence"/>
</dbReference>